<evidence type="ECO:0000313" key="2">
    <source>
        <dbReference type="EMBL" id="CAB1456461.1"/>
    </source>
</evidence>
<feature type="compositionally biased region" description="Polar residues" evidence="1">
    <location>
        <begin position="127"/>
        <end position="142"/>
    </location>
</feature>
<reference evidence="2" key="1">
    <citation type="submission" date="2020-03" db="EMBL/GenBank/DDBJ databases">
        <authorList>
            <person name="Weist P."/>
        </authorList>
    </citation>
    <scope>NUCLEOTIDE SEQUENCE</scope>
</reference>
<keyword evidence="3" id="KW-1185">Reference proteome</keyword>
<organism evidence="2 3">
    <name type="scientific">Pleuronectes platessa</name>
    <name type="common">European plaice</name>
    <dbReference type="NCBI Taxonomy" id="8262"/>
    <lineage>
        <taxon>Eukaryota</taxon>
        <taxon>Metazoa</taxon>
        <taxon>Chordata</taxon>
        <taxon>Craniata</taxon>
        <taxon>Vertebrata</taxon>
        <taxon>Euteleostomi</taxon>
        <taxon>Actinopterygii</taxon>
        <taxon>Neopterygii</taxon>
        <taxon>Teleostei</taxon>
        <taxon>Neoteleostei</taxon>
        <taxon>Acanthomorphata</taxon>
        <taxon>Carangaria</taxon>
        <taxon>Pleuronectiformes</taxon>
        <taxon>Pleuronectoidei</taxon>
        <taxon>Pleuronectidae</taxon>
        <taxon>Pleuronectes</taxon>
    </lineage>
</organism>
<gene>
    <name evidence="2" type="ORF">PLEPLA_LOCUS44245</name>
</gene>
<comment type="caution">
    <text evidence="2">The sequence shown here is derived from an EMBL/GenBank/DDBJ whole genome shotgun (WGS) entry which is preliminary data.</text>
</comment>
<evidence type="ECO:0000313" key="3">
    <source>
        <dbReference type="Proteomes" id="UP001153269"/>
    </source>
</evidence>
<dbReference type="AlphaFoldDB" id="A0A9N7VXY3"/>
<feature type="region of interest" description="Disordered" evidence="1">
    <location>
        <begin position="122"/>
        <end position="142"/>
    </location>
</feature>
<name>A0A9N7VXY3_PLEPL</name>
<proteinExistence type="predicted"/>
<feature type="region of interest" description="Disordered" evidence="1">
    <location>
        <begin position="1"/>
        <end position="33"/>
    </location>
</feature>
<sequence length="142" mass="15037">VLYDFEPLVTPSPRQDGGEGLGMGTRAEQRGPSIREGGAVTARAFGGHAASSENEGDINDRRAPRFLLPLSHTARPLALSSLRMQAARELREAGEGDKGQRRPASILQLMVLAGPPHLSTPLLSAHQPLSNPSAPTATSFTH</sequence>
<dbReference type="EMBL" id="CADEAL010004299">
    <property type="protein sequence ID" value="CAB1456461.1"/>
    <property type="molecule type" value="Genomic_DNA"/>
</dbReference>
<accession>A0A9N7VXY3</accession>
<feature type="non-terminal residue" evidence="2">
    <location>
        <position position="142"/>
    </location>
</feature>
<evidence type="ECO:0000256" key="1">
    <source>
        <dbReference type="SAM" id="MobiDB-lite"/>
    </source>
</evidence>
<protein>
    <submittedName>
        <fullName evidence="2">Uncharacterized protein</fullName>
    </submittedName>
</protein>
<dbReference type="Proteomes" id="UP001153269">
    <property type="component" value="Unassembled WGS sequence"/>
</dbReference>